<organism evidence="15 16">
    <name type="scientific">Stutzerimonas stutzeri CCUG 29243</name>
    <dbReference type="NCBI Taxonomy" id="1196835"/>
    <lineage>
        <taxon>Bacteria</taxon>
        <taxon>Pseudomonadati</taxon>
        <taxon>Pseudomonadota</taxon>
        <taxon>Gammaproteobacteria</taxon>
        <taxon>Pseudomonadales</taxon>
        <taxon>Pseudomonadaceae</taxon>
        <taxon>Stutzerimonas</taxon>
    </lineage>
</organism>
<dbReference type="PATRIC" id="fig|1196835.3.peg.2015"/>
<dbReference type="HOGENOM" id="CLU_997029_0_0_6"/>
<keyword evidence="11 13" id="KW-0472">Membrane</keyword>
<evidence type="ECO:0000256" key="5">
    <source>
        <dbReference type="ARBA" id="ARBA00022617"/>
    </source>
</evidence>
<evidence type="ECO:0000256" key="4">
    <source>
        <dbReference type="ARBA" id="ARBA00022475"/>
    </source>
</evidence>
<dbReference type="RefSeq" id="WP_014820207.1">
    <property type="nucleotide sequence ID" value="NC_018028.1"/>
</dbReference>
<feature type="transmembrane region" description="Helical" evidence="13">
    <location>
        <begin position="206"/>
        <end position="225"/>
    </location>
</feature>
<keyword evidence="8" id="KW-0249">Electron transport</keyword>
<comment type="cofactor">
    <cofactor evidence="1">
        <name>heme b</name>
        <dbReference type="ChEBI" id="CHEBI:60344"/>
    </cofactor>
</comment>
<evidence type="ECO:0000256" key="8">
    <source>
        <dbReference type="ARBA" id="ARBA00022982"/>
    </source>
</evidence>
<evidence type="ECO:0000313" key="16">
    <source>
        <dbReference type="Proteomes" id="UP000006063"/>
    </source>
</evidence>
<dbReference type="GO" id="GO:0005886">
    <property type="term" value="C:plasma membrane"/>
    <property type="evidence" value="ECO:0007669"/>
    <property type="project" value="UniProtKB-SubCell"/>
</dbReference>
<evidence type="ECO:0000313" key="15">
    <source>
        <dbReference type="EMBL" id="AFM33245.1"/>
    </source>
</evidence>
<dbReference type="EMBL" id="CP003677">
    <property type="protein sequence ID" value="AFM33245.1"/>
    <property type="molecule type" value="Genomic_DNA"/>
</dbReference>
<gene>
    <name evidence="15" type="ORF">A458_10030</name>
</gene>
<dbReference type="Gene3D" id="3.30.310.50">
    <property type="entry name" value="Alpha-D-phosphohexomutase, C-terminal domain"/>
    <property type="match status" value="1"/>
</dbReference>
<dbReference type="GO" id="GO:0020037">
    <property type="term" value="F:heme binding"/>
    <property type="evidence" value="ECO:0007669"/>
    <property type="project" value="TreeGrafter"/>
</dbReference>
<keyword evidence="7" id="KW-0479">Metal-binding</keyword>
<evidence type="ECO:0000256" key="11">
    <source>
        <dbReference type="ARBA" id="ARBA00023136"/>
    </source>
</evidence>
<evidence type="ECO:0000256" key="13">
    <source>
        <dbReference type="SAM" id="Phobius"/>
    </source>
</evidence>
<dbReference type="PANTHER" id="PTHR30529">
    <property type="entry name" value="CYTOCHROME B561"/>
    <property type="match status" value="1"/>
</dbReference>
<feature type="transmembrane region" description="Helical" evidence="13">
    <location>
        <begin position="124"/>
        <end position="144"/>
    </location>
</feature>
<keyword evidence="6 13" id="KW-0812">Transmembrane</keyword>
<dbReference type="InterPro" id="IPR014543">
    <property type="entry name" value="UCP028291"/>
</dbReference>
<sequence>MKASPELHYPCSSAATVATANPSRLINRLCKHWAHKFPVRHDEQGGEITLGIGECRLRAAEAGLEVRLHAANPAQLRQLQQVVAEHLLRMASGEALVFAWHAGAGAGAAPAEERNRLHDTRERYGRISRGFHWLMAGLIVWQFLKLGDRIDEGEHWIGQTLVPWHISIGALLLVLVVLRVVWASAQRGRRPLPDPATAVLVKGGHLALYACMLLLPVSGILFMLGNGYGLEVFGVQLAAKGPEIAWAASLGSIHSPLAWLTVLLVVGHAGIALLHHLIRRDGVLQRML</sequence>
<dbReference type="eggNOG" id="COG3553">
    <property type="taxonomic scope" value="Bacteria"/>
</dbReference>
<dbReference type="AlphaFoldDB" id="I4CT38"/>
<dbReference type="Pfam" id="PF01292">
    <property type="entry name" value="Ni_hydr_CYTB"/>
    <property type="match status" value="1"/>
</dbReference>
<reference evidence="15 16" key="1">
    <citation type="journal article" date="2012" name="J. Bacteriol.">
        <title>Complete Genome Sequence of the Naphthalene-Degrading Bacterium Pseudomonas stutzeri AN10 (CCUG 29243).</title>
        <authorList>
            <person name="Brunet-Galmes I."/>
            <person name="Busquets A."/>
            <person name="Pena A."/>
            <person name="Gomila M."/>
            <person name="Nogales B."/>
            <person name="Garcia-Valdes E."/>
            <person name="Lalucat J."/>
            <person name="Bennasar A."/>
            <person name="Bosch R."/>
        </authorList>
    </citation>
    <scope>NUCLEOTIDE SEQUENCE [LARGE SCALE GENOMIC DNA]</scope>
    <source>
        <strain evidence="15 16">CCUG 29243</strain>
    </source>
</reference>
<dbReference type="SUPFAM" id="SSF81342">
    <property type="entry name" value="Transmembrane di-heme cytochromes"/>
    <property type="match status" value="1"/>
</dbReference>
<dbReference type="KEGG" id="psc:A458_10030"/>
<evidence type="ECO:0000256" key="2">
    <source>
        <dbReference type="ARBA" id="ARBA00004651"/>
    </source>
</evidence>
<dbReference type="GO" id="GO:0022904">
    <property type="term" value="P:respiratory electron transport chain"/>
    <property type="evidence" value="ECO:0007669"/>
    <property type="project" value="InterPro"/>
</dbReference>
<dbReference type="InterPro" id="IPR011577">
    <property type="entry name" value="Cyt_b561_bac/Ni-Hgenase"/>
</dbReference>
<evidence type="ECO:0000256" key="7">
    <source>
        <dbReference type="ARBA" id="ARBA00022723"/>
    </source>
</evidence>
<dbReference type="InterPro" id="IPR016174">
    <property type="entry name" value="Di-haem_cyt_TM"/>
</dbReference>
<feature type="transmembrane region" description="Helical" evidence="13">
    <location>
        <begin position="257"/>
        <end position="278"/>
    </location>
</feature>
<dbReference type="GO" id="GO:0009055">
    <property type="term" value="F:electron transfer activity"/>
    <property type="evidence" value="ECO:0007669"/>
    <property type="project" value="InterPro"/>
</dbReference>
<evidence type="ECO:0000259" key="14">
    <source>
        <dbReference type="Pfam" id="PF01292"/>
    </source>
</evidence>
<evidence type="ECO:0000256" key="1">
    <source>
        <dbReference type="ARBA" id="ARBA00001970"/>
    </source>
</evidence>
<dbReference type="InterPro" id="IPR052168">
    <property type="entry name" value="Cytochrome_b561_oxidase"/>
</dbReference>
<dbReference type="GO" id="GO:0046872">
    <property type="term" value="F:metal ion binding"/>
    <property type="evidence" value="ECO:0007669"/>
    <property type="project" value="UniProtKB-KW"/>
</dbReference>
<dbReference type="Proteomes" id="UP000006063">
    <property type="component" value="Chromosome"/>
</dbReference>
<evidence type="ECO:0000256" key="6">
    <source>
        <dbReference type="ARBA" id="ARBA00022692"/>
    </source>
</evidence>
<dbReference type="Gene3D" id="1.20.950.20">
    <property type="entry name" value="Transmembrane di-heme cytochromes, Chain C"/>
    <property type="match status" value="1"/>
</dbReference>
<keyword evidence="4" id="KW-1003">Cell membrane</keyword>
<dbReference type="Pfam" id="PF09981">
    <property type="entry name" value="DUF2218"/>
    <property type="match status" value="1"/>
</dbReference>
<evidence type="ECO:0000256" key="3">
    <source>
        <dbReference type="ARBA" id="ARBA00022448"/>
    </source>
</evidence>
<evidence type="ECO:0000256" key="9">
    <source>
        <dbReference type="ARBA" id="ARBA00022989"/>
    </source>
</evidence>
<dbReference type="eggNOG" id="COG3038">
    <property type="taxonomic scope" value="Bacteria"/>
</dbReference>
<protein>
    <submittedName>
        <fullName evidence="15">Cytochrome b561</fullName>
    </submittedName>
</protein>
<evidence type="ECO:0000256" key="10">
    <source>
        <dbReference type="ARBA" id="ARBA00023004"/>
    </source>
</evidence>
<keyword evidence="3" id="KW-0813">Transport</keyword>
<name>I4CT38_STUST</name>
<feature type="domain" description="Cytochrome b561 bacterial/Ni-hydrogenase" evidence="14">
    <location>
        <begin position="123"/>
        <end position="288"/>
    </location>
</feature>
<keyword evidence="9 13" id="KW-1133">Transmembrane helix</keyword>
<keyword evidence="5" id="KW-0349">Heme</keyword>
<evidence type="ECO:0000256" key="12">
    <source>
        <dbReference type="ARBA" id="ARBA00037975"/>
    </source>
</evidence>
<keyword evidence="10" id="KW-0408">Iron</keyword>
<dbReference type="PANTHER" id="PTHR30529:SF1">
    <property type="entry name" value="CYTOCHROME B561 HOMOLOG 2"/>
    <property type="match status" value="1"/>
</dbReference>
<feature type="transmembrane region" description="Helical" evidence="13">
    <location>
        <begin position="164"/>
        <end position="185"/>
    </location>
</feature>
<proteinExistence type="inferred from homology"/>
<comment type="similarity">
    <text evidence="12">Belongs to the cytochrome b561 family.</text>
</comment>
<comment type="subcellular location">
    <subcellularLocation>
        <location evidence="2">Cell membrane</location>
        <topology evidence="2">Multi-pass membrane protein</topology>
    </subcellularLocation>
</comment>
<accession>I4CT38</accession>